<keyword evidence="2 6" id="KW-0812">Transmembrane</keyword>
<feature type="transmembrane region" description="Helical" evidence="6">
    <location>
        <begin position="70"/>
        <end position="90"/>
    </location>
</feature>
<feature type="transmembrane region" description="Helical" evidence="6">
    <location>
        <begin position="44"/>
        <end position="63"/>
    </location>
</feature>
<dbReference type="Proteomes" id="UP000260758">
    <property type="component" value="Unassembled WGS sequence"/>
</dbReference>
<feature type="transmembrane region" description="Helical" evidence="6">
    <location>
        <begin position="102"/>
        <end position="119"/>
    </location>
</feature>
<evidence type="ECO:0000313" key="8">
    <source>
        <dbReference type="EMBL" id="RGM72926.1"/>
    </source>
</evidence>
<proteinExistence type="predicted"/>
<evidence type="ECO:0000256" key="6">
    <source>
        <dbReference type="SAM" id="Phobius"/>
    </source>
</evidence>
<dbReference type="SUPFAM" id="SSF53756">
    <property type="entry name" value="UDP-Glycosyltransferase/glycogen phosphorylase"/>
    <property type="match status" value="1"/>
</dbReference>
<evidence type="ECO:0000256" key="3">
    <source>
        <dbReference type="ARBA" id="ARBA00022989"/>
    </source>
</evidence>
<feature type="transmembrane region" description="Helical" evidence="6">
    <location>
        <begin position="232"/>
        <end position="249"/>
    </location>
</feature>
<evidence type="ECO:0000256" key="4">
    <source>
        <dbReference type="ARBA" id="ARBA00023136"/>
    </source>
</evidence>
<keyword evidence="5" id="KW-0175">Coiled coil</keyword>
<dbReference type="GO" id="GO:0005216">
    <property type="term" value="F:monoatomic ion channel activity"/>
    <property type="evidence" value="ECO:0007669"/>
    <property type="project" value="InterPro"/>
</dbReference>
<organism evidence="8 10">
    <name type="scientific">Agathobacter rectalis</name>
    <dbReference type="NCBI Taxonomy" id="39491"/>
    <lineage>
        <taxon>Bacteria</taxon>
        <taxon>Bacillati</taxon>
        <taxon>Bacillota</taxon>
        <taxon>Clostridia</taxon>
        <taxon>Lachnospirales</taxon>
        <taxon>Lachnospiraceae</taxon>
        <taxon>Agathobacter</taxon>
    </lineage>
</organism>
<keyword evidence="3 6" id="KW-1133">Transmembrane helix</keyword>
<dbReference type="EMBL" id="QRXR01000003">
    <property type="protein sequence ID" value="RGU27841.1"/>
    <property type="molecule type" value="Genomic_DNA"/>
</dbReference>
<dbReference type="AlphaFoldDB" id="A0A3E4YDR9"/>
<evidence type="ECO:0000313" key="9">
    <source>
        <dbReference type="EMBL" id="RGU27841.1"/>
    </source>
</evidence>
<dbReference type="GO" id="GO:0016740">
    <property type="term" value="F:transferase activity"/>
    <property type="evidence" value="ECO:0007669"/>
    <property type="project" value="UniProtKB-KW"/>
</dbReference>
<sequence length="817" mass="93693">MKSSKTIKIVMEMITYISLVLYMFDVVLLGTGELTKSFGIQSRMIFFGISVLAAVVLILLDLKKYLNNKYLISVLVFMVVIFIAAIRGFVGKQNTTILLSDFKGFLNFLIVFPMMAVMYKKNRVISFLKMLCLSLGVVSVLGIILAFYLQMPLEIRHWAYDFFDGYNICMITELTGRVTRIFFNSGSRLFFAGFALSIVFSLIENKRKIIWIFIASLDIFGVFISYTRSGYLAFAIGIFAFVVLILLFYRDFFKPLAIRACFVAGIVVVLIGTVSVAEKANLVDVAINRCLFAGAEIEDNDTNVDKPSDNKNDKNNKNDKLTNEKAEIQNLAIREQRKTLAIENIKKHPFLGGGLGVSNDINDGFIEYFYLDILSKIGFIGFIIFIIPFLFSAFDTIILRDVFCKEQRLLALAAQLGCLFVFVISYFNPCLNSSVGLFMYSLALVLAMPWENKKPKTAYFISSTNHYNVRTGKFVNDYIKKGYDVIYVTSDFDHMTKKRYCFNEYKNSKQLHVISYKKNLSISRILSHLMFSYKTFYMLLACKPELVYVEVPNNSLVKSSAKYKKINNAEIIVDIFDMWPESMPVKTKNMIVNRGFNIWRNFRNKNLKFADQIWIECDYYRELLSAQKINLPMETKYLTLENAETSIETKVSEDEIDLCYLGSINNIIDISLIEKIVSELAKNKRTRIHIIGDGERKDEFLEILKQNSIEIIDHGKVYEIDKLQEIFNQCWFGVNVLREGLAIGITMKSISYFRGGLPIINTVQGDTSRFVEECNIGINVDRHDVKSCVSRILNITKDDLACMKNNTRNLFEQKFAE</sequence>
<feature type="transmembrane region" description="Helical" evidence="6">
    <location>
        <begin position="7"/>
        <end position="24"/>
    </location>
</feature>
<comment type="caution">
    <text evidence="8">The sequence shown here is derived from an EMBL/GenBank/DDBJ whole genome shotgun (WGS) entry which is preliminary data.</text>
</comment>
<feature type="transmembrane region" description="Helical" evidence="6">
    <location>
        <begin position="209"/>
        <end position="226"/>
    </location>
</feature>
<gene>
    <name evidence="9" type="ORF">DWW89_02940</name>
    <name evidence="8" type="ORF">DXB99_04575</name>
</gene>
<dbReference type="InterPro" id="IPR007016">
    <property type="entry name" value="O-antigen_ligase-rel_domated"/>
</dbReference>
<comment type="subcellular location">
    <subcellularLocation>
        <location evidence="1">Membrane</location>
        <topology evidence="1">Multi-pass membrane protein</topology>
    </subcellularLocation>
</comment>
<feature type="transmembrane region" description="Helical" evidence="6">
    <location>
        <begin position="131"/>
        <end position="151"/>
    </location>
</feature>
<keyword evidence="4 6" id="KW-0472">Membrane</keyword>
<dbReference type="InterPro" id="IPR018229">
    <property type="entry name" value="Rhodopsin_retinal_BS"/>
</dbReference>
<dbReference type="PROSITE" id="PS00327">
    <property type="entry name" value="BACTERIAL_OPSIN_RET"/>
    <property type="match status" value="1"/>
</dbReference>
<evidence type="ECO:0000256" key="2">
    <source>
        <dbReference type="ARBA" id="ARBA00022692"/>
    </source>
</evidence>
<evidence type="ECO:0000256" key="5">
    <source>
        <dbReference type="SAM" id="Coils"/>
    </source>
</evidence>
<dbReference type="Proteomes" id="UP000283765">
    <property type="component" value="Unassembled WGS sequence"/>
</dbReference>
<evidence type="ECO:0000259" key="7">
    <source>
        <dbReference type="Pfam" id="PF04932"/>
    </source>
</evidence>
<name>A0A3E4YDR9_9FIRM</name>
<dbReference type="EMBL" id="QSTP01000003">
    <property type="protein sequence ID" value="RGM72926.1"/>
    <property type="molecule type" value="Genomic_DNA"/>
</dbReference>
<dbReference type="Pfam" id="PF13692">
    <property type="entry name" value="Glyco_trans_1_4"/>
    <property type="match status" value="1"/>
</dbReference>
<evidence type="ECO:0000313" key="10">
    <source>
        <dbReference type="Proteomes" id="UP000260758"/>
    </source>
</evidence>
<feature type="transmembrane region" description="Helical" evidence="6">
    <location>
        <begin position="256"/>
        <end position="277"/>
    </location>
</feature>
<feature type="transmembrane region" description="Helical" evidence="6">
    <location>
        <begin position="377"/>
        <end position="397"/>
    </location>
</feature>
<protein>
    <submittedName>
        <fullName evidence="8">Glycosyltransferase</fullName>
    </submittedName>
</protein>
<reference evidence="10 11" key="1">
    <citation type="submission" date="2018-08" db="EMBL/GenBank/DDBJ databases">
        <title>A genome reference for cultivated species of the human gut microbiota.</title>
        <authorList>
            <person name="Zou Y."/>
            <person name="Xue W."/>
            <person name="Luo G."/>
        </authorList>
    </citation>
    <scope>NUCLEOTIDE SEQUENCE [LARGE SCALE GENOMIC DNA]</scope>
    <source>
        <strain evidence="9 11">AF17-27</strain>
        <strain evidence="8 10">OM07-13</strain>
    </source>
</reference>
<feature type="transmembrane region" description="Helical" evidence="6">
    <location>
        <begin position="181"/>
        <end position="202"/>
    </location>
</feature>
<keyword evidence="8" id="KW-0808">Transferase</keyword>
<accession>A0A3E4YDR9</accession>
<evidence type="ECO:0000313" key="11">
    <source>
        <dbReference type="Proteomes" id="UP000283765"/>
    </source>
</evidence>
<feature type="domain" description="O-antigen ligase-related" evidence="7">
    <location>
        <begin position="215"/>
        <end position="386"/>
    </location>
</feature>
<dbReference type="RefSeq" id="WP_117718490.1">
    <property type="nucleotide sequence ID" value="NZ_QRXR01000003.1"/>
</dbReference>
<dbReference type="GO" id="GO:0016020">
    <property type="term" value="C:membrane"/>
    <property type="evidence" value="ECO:0007669"/>
    <property type="project" value="UniProtKB-SubCell"/>
</dbReference>
<feature type="coiled-coil region" evidence="5">
    <location>
        <begin position="311"/>
        <end position="338"/>
    </location>
</feature>
<dbReference type="PANTHER" id="PTHR37422">
    <property type="entry name" value="TEICHURONIC ACID BIOSYNTHESIS PROTEIN TUAE"/>
    <property type="match status" value="1"/>
</dbReference>
<dbReference type="Pfam" id="PF04932">
    <property type="entry name" value="Wzy_C"/>
    <property type="match status" value="1"/>
</dbReference>
<dbReference type="Gene3D" id="3.40.50.2000">
    <property type="entry name" value="Glycogen Phosphorylase B"/>
    <property type="match status" value="1"/>
</dbReference>
<dbReference type="PANTHER" id="PTHR37422:SF13">
    <property type="entry name" value="LIPOPOLYSACCHARIDE BIOSYNTHESIS PROTEIN PA4999-RELATED"/>
    <property type="match status" value="1"/>
</dbReference>
<evidence type="ECO:0000256" key="1">
    <source>
        <dbReference type="ARBA" id="ARBA00004141"/>
    </source>
</evidence>
<dbReference type="InterPro" id="IPR051533">
    <property type="entry name" value="WaaL-like"/>
</dbReference>